<dbReference type="Proteomes" id="UP001499984">
    <property type="component" value="Unassembled WGS sequence"/>
</dbReference>
<protein>
    <submittedName>
        <fullName evidence="1">Uncharacterized protein</fullName>
    </submittedName>
</protein>
<sequence length="64" mass="6631">MKGANGRLPFALTDSLGLTLTSELQSGFADGLELRPEVTAADGSPGGAHRFRWSSTAFALHTAA</sequence>
<proteinExistence type="predicted"/>
<comment type="caution">
    <text evidence="1">The sequence shown here is derived from an EMBL/GenBank/DDBJ whole genome shotgun (WGS) entry which is preliminary data.</text>
</comment>
<gene>
    <name evidence="1" type="ORF">GCM10022233_48900</name>
</gene>
<accession>A0ABP7VHS2</accession>
<dbReference type="EMBL" id="BAAAZY010000012">
    <property type="protein sequence ID" value="GAA4067634.1"/>
    <property type="molecule type" value="Genomic_DNA"/>
</dbReference>
<organism evidence="1 2">
    <name type="scientific">Streptomyces shaanxiensis</name>
    <dbReference type="NCBI Taxonomy" id="653357"/>
    <lineage>
        <taxon>Bacteria</taxon>
        <taxon>Bacillati</taxon>
        <taxon>Actinomycetota</taxon>
        <taxon>Actinomycetes</taxon>
        <taxon>Kitasatosporales</taxon>
        <taxon>Streptomycetaceae</taxon>
        <taxon>Streptomyces</taxon>
    </lineage>
</organism>
<evidence type="ECO:0000313" key="1">
    <source>
        <dbReference type="EMBL" id="GAA4067634.1"/>
    </source>
</evidence>
<reference evidence="2" key="1">
    <citation type="journal article" date="2019" name="Int. J. Syst. Evol. Microbiol.">
        <title>The Global Catalogue of Microorganisms (GCM) 10K type strain sequencing project: providing services to taxonomists for standard genome sequencing and annotation.</title>
        <authorList>
            <consortium name="The Broad Institute Genomics Platform"/>
            <consortium name="The Broad Institute Genome Sequencing Center for Infectious Disease"/>
            <person name="Wu L."/>
            <person name="Ma J."/>
        </authorList>
    </citation>
    <scope>NUCLEOTIDE SEQUENCE [LARGE SCALE GENOMIC DNA]</scope>
    <source>
        <strain evidence="2">JCM 16925</strain>
    </source>
</reference>
<keyword evidence="2" id="KW-1185">Reference proteome</keyword>
<name>A0ABP7VHS2_9ACTN</name>
<evidence type="ECO:0000313" key="2">
    <source>
        <dbReference type="Proteomes" id="UP001499984"/>
    </source>
</evidence>